<evidence type="ECO:0000313" key="3">
    <source>
        <dbReference type="Proteomes" id="UP000694392"/>
    </source>
</evidence>
<protein>
    <submittedName>
        <fullName evidence="2">Uncharacterized protein</fullName>
    </submittedName>
</protein>
<accession>A0A8D0GTR0</accession>
<organism evidence="2 3">
    <name type="scientific">Sphenodon punctatus</name>
    <name type="common">Tuatara</name>
    <name type="synonym">Hatteria punctata</name>
    <dbReference type="NCBI Taxonomy" id="8508"/>
    <lineage>
        <taxon>Eukaryota</taxon>
        <taxon>Metazoa</taxon>
        <taxon>Chordata</taxon>
        <taxon>Craniata</taxon>
        <taxon>Vertebrata</taxon>
        <taxon>Euteleostomi</taxon>
        <taxon>Lepidosauria</taxon>
        <taxon>Sphenodontia</taxon>
        <taxon>Sphenodontidae</taxon>
        <taxon>Sphenodon</taxon>
    </lineage>
</organism>
<dbReference type="Ensembl" id="ENSSPUT00000010693.1">
    <property type="protein sequence ID" value="ENSSPUP00000010038.1"/>
    <property type="gene ID" value="ENSSPUG00000007768.1"/>
</dbReference>
<feature type="region of interest" description="Disordered" evidence="1">
    <location>
        <begin position="50"/>
        <end position="91"/>
    </location>
</feature>
<dbReference type="Proteomes" id="UP000694392">
    <property type="component" value="Unplaced"/>
</dbReference>
<keyword evidence="3" id="KW-1185">Reference proteome</keyword>
<evidence type="ECO:0000256" key="1">
    <source>
        <dbReference type="SAM" id="MobiDB-lite"/>
    </source>
</evidence>
<reference evidence="2" key="1">
    <citation type="submission" date="2025-08" db="UniProtKB">
        <authorList>
            <consortium name="Ensembl"/>
        </authorList>
    </citation>
    <scope>IDENTIFICATION</scope>
</reference>
<sequence length="91" mass="9059">MRRVLSANMARHCAPLSGVSADSTTRRTITRLSGNGCDELTSPSRILSMAGAGAASAAPSPSSHAPVLSAAAQAPPPQHRFQPGPRGGGGG</sequence>
<proteinExistence type="predicted"/>
<feature type="compositionally biased region" description="Low complexity" evidence="1">
    <location>
        <begin position="50"/>
        <end position="72"/>
    </location>
</feature>
<reference evidence="2" key="2">
    <citation type="submission" date="2025-09" db="UniProtKB">
        <authorList>
            <consortium name="Ensembl"/>
        </authorList>
    </citation>
    <scope>IDENTIFICATION</scope>
</reference>
<evidence type="ECO:0000313" key="2">
    <source>
        <dbReference type="Ensembl" id="ENSSPUP00000010038.1"/>
    </source>
</evidence>
<name>A0A8D0GTR0_SPHPU</name>
<dbReference type="GeneTree" id="ENSGT00950000186280"/>
<dbReference type="AlphaFoldDB" id="A0A8D0GTR0"/>